<dbReference type="EMBL" id="CAKOES020000111">
    <property type="protein sequence ID" value="CAH2329947.1"/>
    <property type="molecule type" value="Genomic_DNA"/>
</dbReference>
<gene>
    <name evidence="2" type="ORF">PECUL_23A028533</name>
</gene>
<name>A0AAD1WUT4_PELCU</name>
<feature type="region of interest" description="Disordered" evidence="1">
    <location>
        <begin position="1"/>
        <end position="69"/>
    </location>
</feature>
<keyword evidence="3" id="KW-1185">Reference proteome</keyword>
<dbReference type="AlphaFoldDB" id="A0AAD1WUT4"/>
<reference evidence="2" key="1">
    <citation type="submission" date="2022-03" db="EMBL/GenBank/DDBJ databases">
        <authorList>
            <person name="Alioto T."/>
            <person name="Alioto T."/>
            <person name="Gomez Garrido J."/>
        </authorList>
    </citation>
    <scope>NUCLEOTIDE SEQUENCE</scope>
</reference>
<organism evidence="2 3">
    <name type="scientific">Pelobates cultripes</name>
    <name type="common">Western spadefoot toad</name>
    <dbReference type="NCBI Taxonomy" id="61616"/>
    <lineage>
        <taxon>Eukaryota</taxon>
        <taxon>Metazoa</taxon>
        <taxon>Chordata</taxon>
        <taxon>Craniata</taxon>
        <taxon>Vertebrata</taxon>
        <taxon>Euteleostomi</taxon>
        <taxon>Amphibia</taxon>
        <taxon>Batrachia</taxon>
        <taxon>Anura</taxon>
        <taxon>Pelobatoidea</taxon>
        <taxon>Pelobatidae</taxon>
        <taxon>Pelobates</taxon>
    </lineage>
</organism>
<feature type="compositionally biased region" description="Polar residues" evidence="1">
    <location>
        <begin position="28"/>
        <end position="40"/>
    </location>
</feature>
<sequence length="69" mass="8154">MFRKHHKKHTLFKDDEKSWYEDEDNDNEWSVQRGFTNLSDSGEEDSKQGSFSGKESFRPALENVDTNIQ</sequence>
<proteinExistence type="predicted"/>
<dbReference type="Proteomes" id="UP001295444">
    <property type="component" value="Unassembled WGS sequence"/>
</dbReference>
<evidence type="ECO:0000313" key="3">
    <source>
        <dbReference type="Proteomes" id="UP001295444"/>
    </source>
</evidence>
<comment type="caution">
    <text evidence="2">The sequence shown here is derived from an EMBL/GenBank/DDBJ whole genome shotgun (WGS) entry which is preliminary data.</text>
</comment>
<accession>A0AAD1WUT4</accession>
<evidence type="ECO:0000256" key="1">
    <source>
        <dbReference type="SAM" id="MobiDB-lite"/>
    </source>
</evidence>
<feature type="compositionally biased region" description="Basic residues" evidence="1">
    <location>
        <begin position="1"/>
        <end position="10"/>
    </location>
</feature>
<evidence type="ECO:0000313" key="2">
    <source>
        <dbReference type="EMBL" id="CAH2329947.1"/>
    </source>
</evidence>
<feature type="compositionally biased region" description="Basic and acidic residues" evidence="1">
    <location>
        <begin position="11"/>
        <end position="20"/>
    </location>
</feature>
<feature type="non-terminal residue" evidence="2">
    <location>
        <position position="1"/>
    </location>
</feature>
<protein>
    <submittedName>
        <fullName evidence="2">Uncharacterized protein</fullName>
    </submittedName>
</protein>